<evidence type="ECO:0000256" key="1">
    <source>
        <dbReference type="SAM" id="SignalP"/>
    </source>
</evidence>
<name>A0ABP4RQ60_9ACTN</name>
<gene>
    <name evidence="2" type="ORF">GCM10009744_61150</name>
</gene>
<evidence type="ECO:0000313" key="3">
    <source>
        <dbReference type="Proteomes" id="UP001501319"/>
    </source>
</evidence>
<dbReference type="Proteomes" id="UP001501319">
    <property type="component" value="Unassembled WGS sequence"/>
</dbReference>
<organism evidence="2 3">
    <name type="scientific">Kribbella alba</name>
    <dbReference type="NCBI Taxonomy" id="190197"/>
    <lineage>
        <taxon>Bacteria</taxon>
        <taxon>Bacillati</taxon>
        <taxon>Actinomycetota</taxon>
        <taxon>Actinomycetes</taxon>
        <taxon>Propionibacteriales</taxon>
        <taxon>Kribbellaceae</taxon>
        <taxon>Kribbella</taxon>
    </lineage>
</organism>
<dbReference type="RefSeq" id="WP_344116164.1">
    <property type="nucleotide sequence ID" value="NZ_BAAANE010000013.1"/>
</dbReference>
<accession>A0ABP4RQ60</accession>
<protein>
    <recommendedName>
        <fullName evidence="4">Basic secretory peptidase family protein</fullName>
    </recommendedName>
</protein>
<feature type="chain" id="PRO_5047084294" description="Basic secretory peptidase family protein" evidence="1">
    <location>
        <begin position="27"/>
        <end position="437"/>
    </location>
</feature>
<evidence type="ECO:0000313" key="2">
    <source>
        <dbReference type="EMBL" id="GAA1659560.1"/>
    </source>
</evidence>
<proteinExistence type="predicted"/>
<reference evidence="3" key="1">
    <citation type="journal article" date="2019" name="Int. J. Syst. Evol. Microbiol.">
        <title>The Global Catalogue of Microorganisms (GCM) 10K type strain sequencing project: providing services to taxonomists for standard genome sequencing and annotation.</title>
        <authorList>
            <consortium name="The Broad Institute Genomics Platform"/>
            <consortium name="The Broad Institute Genome Sequencing Center for Infectious Disease"/>
            <person name="Wu L."/>
            <person name="Ma J."/>
        </authorList>
    </citation>
    <scope>NUCLEOTIDE SEQUENCE [LARGE SCALE GENOMIC DNA]</scope>
    <source>
        <strain evidence="3">JCM 14306</strain>
    </source>
</reference>
<comment type="caution">
    <text evidence="2">The sequence shown here is derived from an EMBL/GenBank/DDBJ whole genome shotgun (WGS) entry which is preliminary data.</text>
</comment>
<keyword evidence="3" id="KW-1185">Reference proteome</keyword>
<keyword evidence="1" id="KW-0732">Signal</keyword>
<sequence length="437" mass="47533">MINQRRRLFAGVAAVALVATAGFVVATRSGDSGTPRGNTAAAAEASGSLTDAQKVVRKREVNVLLVQRSNAVLHGDMKSFLAAVDPAQSTLVARQRTLFVNLRKFDFASLRYSLADERKTAALTEKYGPTTFSTRLMMRYQLTGLDASPVQTDLGYAFVKRDGRWIIVADNAIDGTLSRDGHRQPWDFKEIAVVRRGKVVVVVDKSEVALGNKIAQSSEGAIAAVRRHWPRPWSGAVMVVAVPEARVMATVWSTGTGTGTGWTVAAKAVTLYDGEPLATKTTPPVGSRIVVNPSVRKNLDQDLLVHEMTHVATVPIGYLAPVWLVEGIAEYVRCHAIEDDPHWTVDPYRKAVRTKYLPSLKVLPGQKEFDVDGDKSYGQSWWATEYVASKVGVKGMASLYTDLAVHGTSPAAYESIIRKHTGETSTQLAAAVRKFKG</sequence>
<evidence type="ECO:0008006" key="4">
    <source>
        <dbReference type="Google" id="ProtNLM"/>
    </source>
</evidence>
<feature type="signal peptide" evidence="1">
    <location>
        <begin position="1"/>
        <end position="26"/>
    </location>
</feature>
<dbReference type="EMBL" id="BAAANE010000013">
    <property type="protein sequence ID" value="GAA1659560.1"/>
    <property type="molecule type" value="Genomic_DNA"/>
</dbReference>